<protein>
    <submittedName>
        <fullName evidence="1">Uncharacterized protein</fullName>
    </submittedName>
</protein>
<sequence>MFIWMQPKELVQFWTSGMGSWFLVPPQITEETASVLPVRKMTILCRAAVVKTPEYRNLLPGIRTCRRSPRSSICRCVSGLGPPRLVFV</sequence>
<accession>A0A6H5HJ20</accession>
<dbReference type="Proteomes" id="UP000479000">
    <property type="component" value="Unassembled WGS sequence"/>
</dbReference>
<organism evidence="1 2">
    <name type="scientific">Nesidiocoris tenuis</name>
    <dbReference type="NCBI Taxonomy" id="355587"/>
    <lineage>
        <taxon>Eukaryota</taxon>
        <taxon>Metazoa</taxon>
        <taxon>Ecdysozoa</taxon>
        <taxon>Arthropoda</taxon>
        <taxon>Hexapoda</taxon>
        <taxon>Insecta</taxon>
        <taxon>Pterygota</taxon>
        <taxon>Neoptera</taxon>
        <taxon>Paraneoptera</taxon>
        <taxon>Hemiptera</taxon>
        <taxon>Heteroptera</taxon>
        <taxon>Panheteroptera</taxon>
        <taxon>Cimicomorpha</taxon>
        <taxon>Miridae</taxon>
        <taxon>Dicyphina</taxon>
        <taxon>Nesidiocoris</taxon>
    </lineage>
</organism>
<reference evidence="1 2" key="1">
    <citation type="submission" date="2020-02" db="EMBL/GenBank/DDBJ databases">
        <authorList>
            <person name="Ferguson B K."/>
        </authorList>
    </citation>
    <scope>NUCLEOTIDE SEQUENCE [LARGE SCALE GENOMIC DNA]</scope>
</reference>
<gene>
    <name evidence="1" type="ORF">NTEN_LOCUS22011</name>
</gene>
<evidence type="ECO:0000313" key="1">
    <source>
        <dbReference type="EMBL" id="CAB0018102.1"/>
    </source>
</evidence>
<evidence type="ECO:0000313" key="2">
    <source>
        <dbReference type="Proteomes" id="UP000479000"/>
    </source>
</evidence>
<name>A0A6H5HJ20_9HEMI</name>
<proteinExistence type="predicted"/>
<keyword evidence="2" id="KW-1185">Reference proteome</keyword>
<dbReference type="AlphaFoldDB" id="A0A6H5HJ20"/>
<dbReference type="EMBL" id="CADCXU010032269">
    <property type="protein sequence ID" value="CAB0018102.1"/>
    <property type="molecule type" value="Genomic_DNA"/>
</dbReference>